<comment type="caution">
    <text evidence="2">The sequence shown here is derived from an EMBL/GenBank/DDBJ whole genome shotgun (WGS) entry which is preliminary data.</text>
</comment>
<feature type="compositionally biased region" description="Basic and acidic residues" evidence="1">
    <location>
        <begin position="123"/>
        <end position="134"/>
    </location>
</feature>
<organism evidence="2 3">
    <name type="scientific">Actinomycetospora rhizophila</name>
    <dbReference type="NCBI Taxonomy" id="1416876"/>
    <lineage>
        <taxon>Bacteria</taxon>
        <taxon>Bacillati</taxon>
        <taxon>Actinomycetota</taxon>
        <taxon>Actinomycetes</taxon>
        <taxon>Pseudonocardiales</taxon>
        <taxon>Pseudonocardiaceae</taxon>
        <taxon>Actinomycetospora</taxon>
    </lineage>
</organism>
<name>A0ABV9ZIA2_9PSEU</name>
<evidence type="ECO:0000313" key="2">
    <source>
        <dbReference type="EMBL" id="MFC5140311.1"/>
    </source>
</evidence>
<keyword evidence="3" id="KW-1185">Reference proteome</keyword>
<dbReference type="Proteomes" id="UP001596175">
    <property type="component" value="Unassembled WGS sequence"/>
</dbReference>
<dbReference type="EMBL" id="JBHSKG010000010">
    <property type="protein sequence ID" value="MFC5140311.1"/>
    <property type="molecule type" value="Genomic_DNA"/>
</dbReference>
<feature type="region of interest" description="Disordered" evidence="1">
    <location>
        <begin position="108"/>
        <end position="134"/>
    </location>
</feature>
<evidence type="ECO:0000256" key="1">
    <source>
        <dbReference type="SAM" id="MobiDB-lite"/>
    </source>
</evidence>
<sequence length="134" mass="14879">MALRTLPIAAELLNFVAAGPCEPVAVWEERDGRRTLTDKQETDPETGEPLWTAFVMPTTAERPEVIQVRVRARQQPVVTQFGAVALDNLEASVRVDKAGKLAQYWSASNIRDAGNGHRKPHEQHKNGEQKPEGQ</sequence>
<protein>
    <submittedName>
        <fullName evidence="2">Uncharacterized protein</fullName>
    </submittedName>
</protein>
<dbReference type="RefSeq" id="WP_378022482.1">
    <property type="nucleotide sequence ID" value="NZ_JBHSKG010000010.1"/>
</dbReference>
<gene>
    <name evidence="2" type="ORF">ACFPK1_18875</name>
</gene>
<reference evidence="3" key="1">
    <citation type="journal article" date="2019" name="Int. J. Syst. Evol. Microbiol.">
        <title>The Global Catalogue of Microorganisms (GCM) 10K type strain sequencing project: providing services to taxonomists for standard genome sequencing and annotation.</title>
        <authorList>
            <consortium name="The Broad Institute Genomics Platform"/>
            <consortium name="The Broad Institute Genome Sequencing Center for Infectious Disease"/>
            <person name="Wu L."/>
            <person name="Ma J."/>
        </authorList>
    </citation>
    <scope>NUCLEOTIDE SEQUENCE [LARGE SCALE GENOMIC DNA]</scope>
    <source>
        <strain evidence="3">XZYJ18</strain>
    </source>
</reference>
<accession>A0ABV9ZIA2</accession>
<evidence type="ECO:0000313" key="3">
    <source>
        <dbReference type="Proteomes" id="UP001596175"/>
    </source>
</evidence>
<proteinExistence type="predicted"/>